<organism evidence="1 2">
    <name type="scientific">Vibrio splendidus</name>
    <dbReference type="NCBI Taxonomy" id="29497"/>
    <lineage>
        <taxon>Bacteria</taxon>
        <taxon>Pseudomonadati</taxon>
        <taxon>Pseudomonadota</taxon>
        <taxon>Gammaproteobacteria</taxon>
        <taxon>Vibrionales</taxon>
        <taxon>Vibrionaceae</taxon>
        <taxon>Vibrio</taxon>
    </lineage>
</organism>
<evidence type="ECO:0000313" key="2">
    <source>
        <dbReference type="Proteomes" id="UP000244080"/>
    </source>
</evidence>
<evidence type="ECO:0000313" key="1">
    <source>
        <dbReference type="EMBL" id="PTP14705.1"/>
    </source>
</evidence>
<accession>A0A2T5E5U5</accession>
<reference evidence="1 2" key="1">
    <citation type="submission" date="2017-11" db="EMBL/GenBank/DDBJ databases">
        <title>Population delineation of vibrios coincides with oyster pathogenicity.</title>
        <authorList>
            <person name="Bruto M."/>
            <person name="Labreuche Y."/>
            <person name="James A."/>
            <person name="Piel D."/>
            <person name="Chenivesse S."/>
            <person name="Petton B."/>
            <person name="Polz M.F."/>
            <person name="Le Roux F."/>
        </authorList>
    </citation>
    <scope>NUCLEOTIDE SEQUENCE [LARGE SCALE GENOMIC DNA]</scope>
    <source>
        <strain evidence="1 2">1F_55</strain>
    </source>
</reference>
<dbReference type="AlphaFoldDB" id="A0A2T5E5U5"/>
<sequence>MSQKVEKANEVDSFTIVKEGQSPKLSPKSESFLEYQIAYKEDDQEFYIRVSKNSSSGLFSNSWVRLEAIFTLLDDQVGKTLKSAALKPVITGGSSNSCGFLAAILRTISILDPVPDNVFLHQVSERYEVVKTELRALASNPD</sequence>
<dbReference type="EMBL" id="PIGA01000043">
    <property type="protein sequence ID" value="PTP14705.1"/>
    <property type="molecule type" value="Genomic_DNA"/>
</dbReference>
<dbReference type="Proteomes" id="UP000244080">
    <property type="component" value="Unassembled WGS sequence"/>
</dbReference>
<comment type="caution">
    <text evidence="1">The sequence shown here is derived from an EMBL/GenBank/DDBJ whole genome shotgun (WGS) entry which is preliminary data.</text>
</comment>
<proteinExistence type="predicted"/>
<protein>
    <submittedName>
        <fullName evidence="1">Uncharacterized protein</fullName>
    </submittedName>
</protein>
<name>A0A2T5E5U5_VIBSP</name>
<gene>
    <name evidence="1" type="ORF">CWO36_20645</name>
</gene>
<dbReference type="RefSeq" id="WP_017086970.1">
    <property type="nucleotide sequence ID" value="NZ_CAWNZY010000055.1"/>
</dbReference>